<feature type="region of interest" description="Disordered" evidence="1">
    <location>
        <begin position="530"/>
        <end position="569"/>
    </location>
</feature>
<organism evidence="2 3">
    <name type="scientific">Plakobranchus ocellatus</name>
    <dbReference type="NCBI Taxonomy" id="259542"/>
    <lineage>
        <taxon>Eukaryota</taxon>
        <taxon>Metazoa</taxon>
        <taxon>Spiralia</taxon>
        <taxon>Lophotrochozoa</taxon>
        <taxon>Mollusca</taxon>
        <taxon>Gastropoda</taxon>
        <taxon>Heterobranchia</taxon>
        <taxon>Euthyneura</taxon>
        <taxon>Panpulmonata</taxon>
        <taxon>Sacoglossa</taxon>
        <taxon>Placobranchoidea</taxon>
        <taxon>Plakobranchidae</taxon>
        <taxon>Plakobranchus</taxon>
    </lineage>
</organism>
<feature type="compositionally biased region" description="Acidic residues" evidence="1">
    <location>
        <begin position="23"/>
        <end position="34"/>
    </location>
</feature>
<dbReference type="Proteomes" id="UP000735302">
    <property type="component" value="Unassembled WGS sequence"/>
</dbReference>
<proteinExistence type="predicted"/>
<feature type="region of interest" description="Disordered" evidence="1">
    <location>
        <begin position="92"/>
        <end position="132"/>
    </location>
</feature>
<feature type="region of interest" description="Disordered" evidence="1">
    <location>
        <begin position="17"/>
        <end position="46"/>
    </location>
</feature>
<sequence length="933" mass="103462">MPTLSQWKILSRLIVKKNQEARDSDEDGTEDTAQDTDREGAEKQEDIVIQTGKTPQRTFSVQNFNANLNTSPIHQRGVTRRSTEQNLLQEQGMFNRIPNFRPHSGCRIPTRSRCNSEPSGPGLSPRFPPRVRPKSGRTIWIHDNLADARTGDISLGVEQLTSAEVGSDQINEPTASNDACTPNTNSKKSVIFIKEKSNEQDSGETNCSSNLENKEDIFSQQKLQTTADQIASGKTPTRPCLKRSDSCFVRRPDSRTKSVTFDRPFSSMRPSYRDTSPAAVNTEVSPVRDQEAADEILPKTVAPGSGDDFTSVDRSSKERKLSLRPGLQDNMESSEAARMKRPLSSGPAVWRDARAQMVGLVRKVSLVRKASFQFERRASSPVIPGNPGAEKSLPRSPAFPVRRDSILSRNFPGGQVINRPGIPVYSGLPSGFRVSPGPESVGKNKTTALASGDNRENAAYEPYVIKDGHLVKRNLKSPLTDPAKQENLNKKDNKVRWGNKVQDMQNSPAFDTGKYIVIFWQRLATKTNQSEPLMETEQQIPDSKLTRPPLNYNGLSENSKEGDGLAVQSSVANSGISHQSNGDLDSPQNVTIEEEKDHGTIQLEERPMSRSRNSTPTTMVALAFKVMGRSRSRDSLTNGQSGHSVTDGQGAARRWSQLHQAIISVPHETNEETDAVHPGQSSHTNVQLENLDMSDQAELEKLGFRKPSKGKKKKKKKKSESAHQNSAVGDGNQVGRTVINLKEDPVLVKVSKKNQNVGKFTGPPEPKPNAVCFEMHGTSLTHRDVKQQVDKLLANCPEIKLVELQFHHRSLINNIKEMQNRSIRPSLFQSYPIMLHDDLDLVCYIAAGGSSQPTRWRAGTGWLEPPSASLAFKFSSGETRQHLEIRRYRQHGVSAVHTHDQLCQDDGDQARSEQKVTLTRSEKTVTRLGPSKR</sequence>
<reference evidence="2 3" key="1">
    <citation type="journal article" date="2021" name="Elife">
        <title>Chloroplast acquisition without the gene transfer in kleptoplastic sea slugs, Plakobranchus ocellatus.</title>
        <authorList>
            <person name="Maeda T."/>
            <person name="Takahashi S."/>
            <person name="Yoshida T."/>
            <person name="Shimamura S."/>
            <person name="Takaki Y."/>
            <person name="Nagai Y."/>
            <person name="Toyoda A."/>
            <person name="Suzuki Y."/>
            <person name="Arimoto A."/>
            <person name="Ishii H."/>
            <person name="Satoh N."/>
            <person name="Nishiyama T."/>
            <person name="Hasebe M."/>
            <person name="Maruyama T."/>
            <person name="Minagawa J."/>
            <person name="Obokata J."/>
            <person name="Shigenobu S."/>
        </authorList>
    </citation>
    <scope>NUCLEOTIDE SEQUENCE [LARGE SCALE GENOMIC DNA]</scope>
</reference>
<feature type="compositionally biased region" description="Polar residues" evidence="1">
    <location>
        <begin position="635"/>
        <end position="647"/>
    </location>
</feature>
<evidence type="ECO:0000313" key="2">
    <source>
        <dbReference type="EMBL" id="GFO15299.1"/>
    </source>
</evidence>
<name>A0AAV4BA98_9GAST</name>
<evidence type="ECO:0000256" key="1">
    <source>
        <dbReference type="SAM" id="MobiDB-lite"/>
    </source>
</evidence>
<comment type="caution">
    <text evidence="2">The sequence shown here is derived from an EMBL/GenBank/DDBJ whole genome shotgun (WGS) entry which is preliminary data.</text>
</comment>
<feature type="region of interest" description="Disordered" evidence="1">
    <location>
        <begin position="631"/>
        <end position="651"/>
    </location>
</feature>
<feature type="compositionally biased region" description="Basic and acidic residues" evidence="1">
    <location>
        <begin position="904"/>
        <end position="925"/>
    </location>
</feature>
<feature type="region of interest" description="Disordered" evidence="1">
    <location>
        <begin position="595"/>
        <end position="617"/>
    </location>
</feature>
<feature type="compositionally biased region" description="Basic residues" evidence="1">
    <location>
        <begin position="704"/>
        <end position="718"/>
    </location>
</feature>
<feature type="compositionally biased region" description="Basic and acidic residues" evidence="1">
    <location>
        <begin position="35"/>
        <end position="46"/>
    </location>
</feature>
<feature type="region of interest" description="Disordered" evidence="1">
    <location>
        <begin position="258"/>
        <end position="323"/>
    </location>
</feature>
<dbReference type="EMBL" id="BLXT01004605">
    <property type="protein sequence ID" value="GFO15299.1"/>
    <property type="molecule type" value="Genomic_DNA"/>
</dbReference>
<feature type="region of interest" description="Disordered" evidence="1">
    <location>
        <begin position="904"/>
        <end position="933"/>
    </location>
</feature>
<evidence type="ECO:0000313" key="3">
    <source>
        <dbReference type="Proteomes" id="UP000735302"/>
    </source>
</evidence>
<keyword evidence="3" id="KW-1185">Reference proteome</keyword>
<dbReference type="AlphaFoldDB" id="A0AAV4BA98"/>
<feature type="compositionally biased region" description="Polar residues" evidence="1">
    <location>
        <begin position="530"/>
        <end position="541"/>
    </location>
</feature>
<accession>A0AAV4BA98</accession>
<protein>
    <submittedName>
        <fullName evidence="2">Uncharacterized protein</fullName>
    </submittedName>
</protein>
<feature type="compositionally biased region" description="Basic and acidic residues" evidence="1">
    <location>
        <begin position="595"/>
        <end position="608"/>
    </location>
</feature>
<feature type="region of interest" description="Disordered" evidence="1">
    <location>
        <begin position="700"/>
        <end position="736"/>
    </location>
</feature>
<gene>
    <name evidence="2" type="ORF">PoB_004180400</name>
</gene>